<dbReference type="AlphaFoldDB" id="A0A1E3XD21"/>
<sequence length="78" mass="8875">MTRKKNYGWKVPILHLNDPDYCEFGCPICTNARKGNRLAKSIQSIEMALTFGGCPWGRARERKYGVKPNELLSSRKSS</sequence>
<comment type="caution">
    <text evidence="1">The sequence shown here is derived from an EMBL/GenBank/DDBJ whole genome shotgun (WGS) entry which is preliminary data.</text>
</comment>
<organism evidence="1 2">
    <name type="scientific">Candidatus Scalindua rubra</name>
    <dbReference type="NCBI Taxonomy" id="1872076"/>
    <lineage>
        <taxon>Bacteria</taxon>
        <taxon>Pseudomonadati</taxon>
        <taxon>Planctomycetota</taxon>
        <taxon>Candidatus Brocadiia</taxon>
        <taxon>Candidatus Brocadiales</taxon>
        <taxon>Candidatus Scalinduaceae</taxon>
        <taxon>Candidatus Scalindua</taxon>
    </lineage>
</organism>
<accession>A0A1E3XD21</accession>
<proteinExistence type="predicted"/>
<gene>
    <name evidence="1" type="ORF">SCARUB_01396</name>
</gene>
<protein>
    <submittedName>
        <fullName evidence="1">Uncharacterized protein</fullName>
    </submittedName>
</protein>
<dbReference type="Proteomes" id="UP000094056">
    <property type="component" value="Unassembled WGS sequence"/>
</dbReference>
<evidence type="ECO:0000313" key="2">
    <source>
        <dbReference type="Proteomes" id="UP000094056"/>
    </source>
</evidence>
<reference evidence="1 2" key="1">
    <citation type="submission" date="2016-07" db="EMBL/GenBank/DDBJ databases">
        <title>Draft genome of Scalindua rubra, obtained from a brine-seawater interface in the Red Sea, sheds light on salt adaptation in anammox bacteria.</title>
        <authorList>
            <person name="Speth D.R."/>
            <person name="Lagkouvardos I."/>
            <person name="Wang Y."/>
            <person name="Qian P.-Y."/>
            <person name="Dutilh B.E."/>
            <person name="Jetten M.S."/>
        </authorList>
    </citation>
    <scope>NUCLEOTIDE SEQUENCE [LARGE SCALE GENOMIC DNA]</scope>
    <source>
        <strain evidence="1">BSI-1</strain>
    </source>
</reference>
<evidence type="ECO:0000313" key="1">
    <source>
        <dbReference type="EMBL" id="ODS33488.1"/>
    </source>
</evidence>
<dbReference type="EMBL" id="MAYW01000027">
    <property type="protein sequence ID" value="ODS33488.1"/>
    <property type="molecule type" value="Genomic_DNA"/>
</dbReference>
<name>A0A1E3XD21_9BACT</name>